<dbReference type="STRING" id="61652.AXX16_0016"/>
<gene>
    <name evidence="1" type="ORF">NCTC9419_03164</name>
</gene>
<evidence type="ECO:0000313" key="1">
    <source>
        <dbReference type="EMBL" id="VEA71600.1"/>
    </source>
</evidence>
<dbReference type="Proteomes" id="UP000271603">
    <property type="component" value="Chromosome"/>
</dbReference>
<dbReference type="EMBL" id="LR134155">
    <property type="protein sequence ID" value="VEA71600.1"/>
    <property type="molecule type" value="Genomic_DNA"/>
</dbReference>
<evidence type="ECO:0000313" key="2">
    <source>
        <dbReference type="Proteomes" id="UP000271603"/>
    </source>
</evidence>
<protein>
    <submittedName>
        <fullName evidence="1">Uncharacterized protein</fullName>
    </submittedName>
</protein>
<accession>A0A3S4FTF1</accession>
<dbReference type="AlphaFoldDB" id="A0A3S4FTF1"/>
<sequence>MGQPSGCPCYSMRLHYYLSGLVAAILLWSPLALCLPNSQLAIEISAESVARVTLYYKFFPVAGEQFDFPLAINSQSRKFEREAGYFYAVGNVAQAEVLFVDDKFELLPAGGRGNPMTLQGAFLFNGADKPANQPLIIPVLKSVAQGNKENGIRVRFSSEYSIDSYSQGSYSNTFTLIVRPVI</sequence>
<proteinExistence type="predicted"/>
<organism evidence="1 2">
    <name type="scientific">Serratia rubidaea</name>
    <name type="common">Serratia marinorubra</name>
    <dbReference type="NCBI Taxonomy" id="61652"/>
    <lineage>
        <taxon>Bacteria</taxon>
        <taxon>Pseudomonadati</taxon>
        <taxon>Pseudomonadota</taxon>
        <taxon>Gammaproteobacteria</taxon>
        <taxon>Enterobacterales</taxon>
        <taxon>Yersiniaceae</taxon>
        <taxon>Serratia</taxon>
    </lineage>
</organism>
<name>A0A3S4FTF1_SERRU</name>
<reference evidence="1 2" key="1">
    <citation type="submission" date="2018-12" db="EMBL/GenBank/DDBJ databases">
        <authorList>
            <consortium name="Pathogen Informatics"/>
        </authorList>
    </citation>
    <scope>NUCLEOTIDE SEQUENCE [LARGE SCALE GENOMIC DNA]</scope>
    <source>
        <strain evidence="1 2">NCTC9419</strain>
    </source>
</reference>